<organism evidence="3 4">
    <name type="scientific">Robertmurraya siralis</name>
    <dbReference type="NCBI Taxonomy" id="77777"/>
    <lineage>
        <taxon>Bacteria</taxon>
        <taxon>Bacillati</taxon>
        <taxon>Bacillota</taxon>
        <taxon>Bacilli</taxon>
        <taxon>Bacillales</taxon>
        <taxon>Bacillaceae</taxon>
        <taxon>Robertmurraya</taxon>
    </lineage>
</organism>
<dbReference type="InterPro" id="IPR050769">
    <property type="entry name" value="NAT_camello-type"/>
</dbReference>
<comment type="caution">
    <text evidence="3">The sequence shown here is derived from an EMBL/GenBank/DDBJ whole genome shotgun (WGS) entry which is preliminary data.</text>
</comment>
<dbReference type="Gene3D" id="3.40.630.30">
    <property type="match status" value="1"/>
</dbReference>
<dbReference type="InterPro" id="IPR016181">
    <property type="entry name" value="Acyl_CoA_acyltransferase"/>
</dbReference>
<dbReference type="Pfam" id="PF00583">
    <property type="entry name" value="Acetyltransf_1"/>
    <property type="match status" value="1"/>
</dbReference>
<dbReference type="CDD" id="cd04301">
    <property type="entry name" value="NAT_SF"/>
    <property type="match status" value="1"/>
</dbReference>
<dbReference type="PANTHER" id="PTHR13947:SF37">
    <property type="entry name" value="LD18367P"/>
    <property type="match status" value="1"/>
</dbReference>
<keyword evidence="1" id="KW-0808">Transferase</keyword>
<evidence type="ECO:0000259" key="2">
    <source>
        <dbReference type="PROSITE" id="PS51186"/>
    </source>
</evidence>
<dbReference type="AlphaFoldDB" id="A0A919WFV5"/>
<dbReference type="PANTHER" id="PTHR13947">
    <property type="entry name" value="GNAT FAMILY N-ACETYLTRANSFERASE"/>
    <property type="match status" value="1"/>
</dbReference>
<evidence type="ECO:0000313" key="4">
    <source>
        <dbReference type="Proteomes" id="UP000682111"/>
    </source>
</evidence>
<gene>
    <name evidence="3" type="primary">yvbK</name>
    <name evidence="3" type="ORF">J27TS8_12040</name>
</gene>
<dbReference type="SUPFAM" id="SSF55729">
    <property type="entry name" value="Acyl-CoA N-acyltransferases (Nat)"/>
    <property type="match status" value="1"/>
</dbReference>
<accession>A0A919WFV5</accession>
<proteinExistence type="predicted"/>
<dbReference type="GO" id="GO:0008080">
    <property type="term" value="F:N-acetyltransferase activity"/>
    <property type="evidence" value="ECO:0007669"/>
    <property type="project" value="InterPro"/>
</dbReference>
<evidence type="ECO:0000256" key="1">
    <source>
        <dbReference type="ARBA" id="ARBA00022679"/>
    </source>
</evidence>
<protein>
    <submittedName>
        <fullName evidence="3">N-acetyltransferase YvbK</fullName>
    </submittedName>
</protein>
<keyword evidence="4" id="KW-1185">Reference proteome</keyword>
<name>A0A919WFV5_9BACI</name>
<dbReference type="Proteomes" id="UP000682111">
    <property type="component" value="Unassembled WGS sequence"/>
</dbReference>
<dbReference type="InterPro" id="IPR000182">
    <property type="entry name" value="GNAT_dom"/>
</dbReference>
<sequence>MNIRKLTVEQEPPMELLRLADPSTKIINDYLMRGECYIAENNDEIVGVYVLLPTRPETVELVNVAVSEHAQGNGVGKLLVKDAILKAKEKGFKTIEVGTGNSSIAQLALYQKCGFRIVAVDFDFFTRHYEETIFENGIWCRDMIRLSQDIN</sequence>
<feature type="domain" description="N-acetyltransferase" evidence="2">
    <location>
        <begin position="1"/>
        <end position="136"/>
    </location>
</feature>
<reference evidence="3" key="1">
    <citation type="submission" date="2021-03" db="EMBL/GenBank/DDBJ databases">
        <title>Antimicrobial resistance genes in bacteria isolated from Japanese honey, and their potential for conferring macrolide and lincosamide resistance in the American foulbrood pathogen Paenibacillus larvae.</title>
        <authorList>
            <person name="Okamoto M."/>
            <person name="Kumagai M."/>
            <person name="Kanamori H."/>
            <person name="Takamatsu D."/>
        </authorList>
    </citation>
    <scope>NUCLEOTIDE SEQUENCE</scope>
    <source>
        <strain evidence="3">J27TS8</strain>
    </source>
</reference>
<dbReference type="RefSeq" id="WP_212933379.1">
    <property type="nucleotide sequence ID" value="NZ_BORC01000002.1"/>
</dbReference>
<dbReference type="EMBL" id="BORC01000002">
    <property type="protein sequence ID" value="GIN61211.1"/>
    <property type="molecule type" value="Genomic_DNA"/>
</dbReference>
<dbReference type="PROSITE" id="PS51186">
    <property type="entry name" value="GNAT"/>
    <property type="match status" value="1"/>
</dbReference>
<evidence type="ECO:0000313" key="3">
    <source>
        <dbReference type="EMBL" id="GIN61211.1"/>
    </source>
</evidence>